<sequence length="61" mass="6834">MTRMHRLSMPFAPVKTCLSVGCAGHSTRKLCNLESGLSPQQENHPISIKQARYFALKFSPM</sequence>
<gene>
    <name evidence="1" type="ORF">ROSMUCSMR3_01149</name>
</gene>
<dbReference type="KEGG" id="rmm:ROSMUCSMR3_01149"/>
<dbReference type="AlphaFoldDB" id="A0A1V0RLL3"/>
<evidence type="ECO:0000313" key="1">
    <source>
        <dbReference type="EMBL" id="ARE82644.1"/>
    </source>
</evidence>
<organism evidence="1 2">
    <name type="scientific">Roseovarius mucosus</name>
    <dbReference type="NCBI Taxonomy" id="215743"/>
    <lineage>
        <taxon>Bacteria</taxon>
        <taxon>Pseudomonadati</taxon>
        <taxon>Pseudomonadota</taxon>
        <taxon>Alphaproteobacteria</taxon>
        <taxon>Rhodobacterales</taxon>
        <taxon>Roseobacteraceae</taxon>
        <taxon>Roseovarius</taxon>
    </lineage>
</organism>
<dbReference type="EMBL" id="CP020474">
    <property type="protein sequence ID" value="ARE82644.1"/>
    <property type="molecule type" value="Genomic_DNA"/>
</dbReference>
<keyword evidence="2" id="KW-1185">Reference proteome</keyword>
<accession>A0A1V0RLL3</accession>
<name>A0A1V0RLL3_9RHOB</name>
<protein>
    <submittedName>
        <fullName evidence="1">Uncharacterized protein</fullName>
    </submittedName>
</protein>
<dbReference type="Proteomes" id="UP000192273">
    <property type="component" value="Chromosome"/>
</dbReference>
<proteinExistence type="predicted"/>
<evidence type="ECO:0000313" key="2">
    <source>
        <dbReference type="Proteomes" id="UP000192273"/>
    </source>
</evidence>
<reference evidence="1 2" key="1">
    <citation type="submission" date="2017-03" db="EMBL/GenBank/DDBJ databases">
        <title>Genome Sequence of Roseovarius mucosus strain SMR3 Isolated from a culture of the Diatom Skeletonema marinoi.</title>
        <authorList>
            <person name="Topel M."/>
            <person name="Pinder M."/>
            <person name="Johansson O.N."/>
            <person name="Kourtchenko O."/>
            <person name="Godhe A."/>
            <person name="Clarke A.K."/>
        </authorList>
    </citation>
    <scope>NUCLEOTIDE SEQUENCE [LARGE SCALE GENOMIC DNA]</scope>
    <source>
        <strain evidence="1 2">SMR3</strain>
    </source>
</reference>